<evidence type="ECO:0000313" key="3">
    <source>
        <dbReference type="Proteomes" id="UP000248132"/>
    </source>
</evidence>
<dbReference type="Pfam" id="PF18911">
    <property type="entry name" value="PKD_4"/>
    <property type="match status" value="1"/>
</dbReference>
<reference evidence="2 3" key="1">
    <citation type="submission" date="2018-06" db="EMBL/GenBank/DDBJ databases">
        <title>Genomic Encyclopedia of Type Strains, Phase I: the one thousand microbial genomes (KMG-I) project.</title>
        <authorList>
            <person name="Kyrpides N."/>
        </authorList>
    </citation>
    <scope>NUCLEOTIDE SEQUENCE [LARGE SCALE GENOMIC DNA]</scope>
    <source>
        <strain evidence="2 3">DSM 19573</strain>
    </source>
</reference>
<dbReference type="Proteomes" id="UP000248132">
    <property type="component" value="Unassembled WGS sequence"/>
</dbReference>
<dbReference type="InterPro" id="IPR013783">
    <property type="entry name" value="Ig-like_fold"/>
</dbReference>
<dbReference type="OrthoDB" id="174569at2"/>
<organism evidence="2 3">
    <name type="scientific">Ruminiclostridium sufflavum DSM 19573</name>
    <dbReference type="NCBI Taxonomy" id="1121337"/>
    <lineage>
        <taxon>Bacteria</taxon>
        <taxon>Bacillati</taxon>
        <taxon>Bacillota</taxon>
        <taxon>Clostridia</taxon>
        <taxon>Eubacteriales</taxon>
        <taxon>Oscillospiraceae</taxon>
        <taxon>Ruminiclostridium</taxon>
    </lineage>
</organism>
<dbReference type="EMBL" id="QKMR01000002">
    <property type="protein sequence ID" value="PYG89706.1"/>
    <property type="molecule type" value="Genomic_DNA"/>
</dbReference>
<name>A0A318XQM3_9FIRM</name>
<dbReference type="InterPro" id="IPR035986">
    <property type="entry name" value="PKD_dom_sf"/>
</dbReference>
<dbReference type="CDD" id="cd00146">
    <property type="entry name" value="PKD"/>
    <property type="match status" value="1"/>
</dbReference>
<sequence length="762" mass="84051">MKKTIYILICIIVLFYTVETVYSASDPSGILRIKTDGASPKEHQALSMTVDSIPSNSPLQAFCIGWNFTFTNQEVSSAPVSVYVPLSGINTGGGTRTYTFPLTTGWTREFTGIEGGKSIRDLVDNKAVYDKIIKEGCVVHANAKILKYKYTEGKPAPMGTYSNGANSPPNVFADTWKDIEYIDVNGNRCGNFTEFSETFKTNTKSDYYELSLTLAAEPIPLPKVALELPENNSTVPLGTAVTFRGYGTGCHHIGGFVDGKIYGTEQVNPKDDLNKEMTYEVTVILNQAKDYTFQIKGRNTALAEDADSVIAVSEIHTVHVVAPEPDKGNIHIKCLDYNTNKIISDSTISNISYGTSKIISGPEINSYCAKGSYLTYGGKASLIPPLLYMQPGVLTQSVILSDTDQNAYLYFWYEEVKGPVALIDAPQKVQAGNEFTVSATRSYCKQAGAVITAYDWSTGLKQASGTVCFENPGTYSIKLTVADSNGLKGSTVHEIEVTPPTPAANINISGKLKENRKIVISAKLSNTPNFYPMRWDKTEWYIEPDIGTGATWDFGVKLRDGTVIKLLQNTDQRFLNGQSDFFFQARDSGIYKVKLSLTNTYPANDTITGTIAVTEDKPPVVVLEAPNINLRENENPIDGTKRKFGITAISDKSYSPDGDTIGKRIWSYRYNSSNNTDSMGKDIFTDDITKYRYTGALSEPFLPEEGSRLLVKDDNSETAELWWYDVGLYRIDLIAEEVIPFEDTIKELLLPSDIRSSVITGW</sequence>
<dbReference type="PROSITE" id="PS50093">
    <property type="entry name" value="PKD"/>
    <property type="match status" value="1"/>
</dbReference>
<accession>A0A318XQM3</accession>
<dbReference type="AlphaFoldDB" id="A0A318XQM3"/>
<dbReference type="InterPro" id="IPR022409">
    <property type="entry name" value="PKD/Chitinase_dom"/>
</dbReference>
<gene>
    <name evidence="2" type="ORF">LY28_00298</name>
</gene>
<dbReference type="Gene3D" id="2.60.40.10">
    <property type="entry name" value="Immunoglobulins"/>
    <property type="match status" value="1"/>
</dbReference>
<evidence type="ECO:0000313" key="2">
    <source>
        <dbReference type="EMBL" id="PYG89706.1"/>
    </source>
</evidence>
<keyword evidence="3" id="KW-1185">Reference proteome</keyword>
<dbReference type="RefSeq" id="WP_110460400.1">
    <property type="nucleotide sequence ID" value="NZ_QKMR01000002.1"/>
</dbReference>
<dbReference type="SMART" id="SM00089">
    <property type="entry name" value="PKD"/>
    <property type="match status" value="1"/>
</dbReference>
<dbReference type="SUPFAM" id="SSF49299">
    <property type="entry name" value="PKD domain"/>
    <property type="match status" value="1"/>
</dbReference>
<evidence type="ECO:0000259" key="1">
    <source>
        <dbReference type="PROSITE" id="PS50093"/>
    </source>
</evidence>
<protein>
    <recommendedName>
        <fullName evidence="1">PKD domain-containing protein</fullName>
    </recommendedName>
</protein>
<proteinExistence type="predicted"/>
<feature type="domain" description="PKD" evidence="1">
    <location>
        <begin position="452"/>
        <end position="504"/>
    </location>
</feature>
<comment type="caution">
    <text evidence="2">The sequence shown here is derived from an EMBL/GenBank/DDBJ whole genome shotgun (WGS) entry which is preliminary data.</text>
</comment>
<dbReference type="InterPro" id="IPR000601">
    <property type="entry name" value="PKD_dom"/>
</dbReference>